<dbReference type="OrthoDB" id="22459at10239"/>
<name>A0A0A7HBU9_9CAUD</name>
<gene>
    <name evidence="1" type="ORF">VR20_119</name>
</gene>
<evidence type="ECO:0000313" key="1">
    <source>
        <dbReference type="EMBL" id="AIZ02177.1"/>
    </source>
</evidence>
<dbReference type="EMBL" id="KP007360">
    <property type="protein sequence ID" value="AIZ02177.1"/>
    <property type="molecule type" value="Genomic_DNA"/>
</dbReference>
<protein>
    <submittedName>
        <fullName evidence="1">Uncharacterized protein</fullName>
    </submittedName>
</protein>
<dbReference type="GeneID" id="26633797"/>
<dbReference type="RefSeq" id="YP_009207298.1">
    <property type="nucleotide sequence ID" value="NC_028894.1"/>
</dbReference>
<accession>A0A0A7HBU9</accession>
<keyword evidence="2" id="KW-1185">Reference proteome</keyword>
<dbReference type="KEGG" id="vg:26633797"/>
<reference evidence="1 2" key="1">
    <citation type="submission" date="2014-10" db="EMBL/GenBank/DDBJ databases">
        <title>VR bacteriophages - a small but diverse group of low-temperature viruses.</title>
        <authorList>
            <person name="Kaliniene L."/>
            <person name="Meskys R."/>
            <person name="Simoliunas E."/>
            <person name="Zajanckauskaite A."/>
            <person name="Truncaite L."/>
        </authorList>
    </citation>
    <scope>NUCLEOTIDE SEQUENCE [LARGE SCALE GENOMIC DNA]</scope>
</reference>
<dbReference type="Proteomes" id="UP000030716">
    <property type="component" value="Segment"/>
</dbReference>
<sequence length="87" mass="9560">MKTYQEFITESAKAPAGSFKVRAFAGDAEDFGTMKRNGYSFFGGDGKEIVTYAKRREIAFVVAGKKVDVDDIEWDFETFGIVSGGKA</sequence>
<proteinExistence type="predicted"/>
<evidence type="ECO:0000313" key="2">
    <source>
        <dbReference type="Proteomes" id="UP000030716"/>
    </source>
</evidence>
<organism evidence="1 2">
    <name type="scientific">Escherichia phage vB_EcoM_VR20</name>
    <dbReference type="NCBI Taxonomy" id="1567027"/>
    <lineage>
        <taxon>Viruses</taxon>
        <taxon>Duplodnaviria</taxon>
        <taxon>Heunggongvirae</taxon>
        <taxon>Uroviricota</taxon>
        <taxon>Caudoviricetes</taxon>
        <taxon>Pantevenvirales</taxon>
        <taxon>Straboviridae</taxon>
        <taxon>Tevenvirinae</taxon>
        <taxon>Gaprivervirus</taxon>
        <taxon>Gaprivervirus vr20</taxon>
    </lineage>
</organism>